<dbReference type="EMBL" id="JALJOT010000014">
    <property type="protein sequence ID" value="KAK9903588.1"/>
    <property type="molecule type" value="Genomic_DNA"/>
</dbReference>
<dbReference type="InterPro" id="IPR058923">
    <property type="entry name" value="RCC1-like_dom"/>
</dbReference>
<dbReference type="Proteomes" id="UP001491310">
    <property type="component" value="Unassembled WGS sequence"/>
</dbReference>
<evidence type="ECO:0000313" key="6">
    <source>
        <dbReference type="Proteomes" id="UP001491310"/>
    </source>
</evidence>
<feature type="repeat" description="RCC1" evidence="2">
    <location>
        <begin position="329"/>
        <end position="380"/>
    </location>
</feature>
<evidence type="ECO:0000256" key="2">
    <source>
        <dbReference type="PROSITE-ProRule" id="PRU00235"/>
    </source>
</evidence>
<accession>A0ABR2YEU7</accession>
<evidence type="ECO:0000313" key="5">
    <source>
        <dbReference type="EMBL" id="KAK9903588.1"/>
    </source>
</evidence>
<dbReference type="PANTHER" id="PTHR22870">
    <property type="entry name" value="REGULATOR OF CHROMOSOME CONDENSATION"/>
    <property type="match status" value="1"/>
</dbReference>
<sequence>MGEASISRSTPPDLRVTSISCGSSHSLALLSNGVALSWGRGEDGQLGHGDAEERKKPRAIFHLMQANCSAVCSGAEYSLALSRGSNEVYSWGWGDFGRLGHGDCNDVFIPQPIKALAGRNIVKVACGDTHTLAITDTGELFSFGRNQNGQLGLGTTSDAILPQPVESLRGQEVTSIACGGEHSLAATSAGDVFAWGWGRYGNLGVGPAEDRQLPTQHSMALAGNGAVYCWGWGAYGNLGDGHREDRCAPVKVLGLEGVKVTSVACGWRHSIAADETGVVYTFGWSKYGQLGHGDCTDQLVPKAVESLKDSRIVLISGGWRHTSVADDTGMLYSWGWNKFGQLGIGSNADSNAPVLVLGFGTSPVKLLSCGWRHTFAVTEAGDVFSWGRGVNGQLGHNEPKDTNSPVRLTELSAGSIRLEDLGATASPLTTYVPPADRYAVVPDHSDAVPENSHGIGTVPEMPATKKARS</sequence>
<dbReference type="PANTHER" id="PTHR22870:SF466">
    <property type="entry name" value="ANKYRIN REPEAT-CONTAINING PROTEIN"/>
    <property type="match status" value="1"/>
</dbReference>
<feature type="repeat" description="RCC1" evidence="2">
    <location>
        <begin position="225"/>
        <end position="276"/>
    </location>
</feature>
<feature type="repeat" description="RCC1" evidence="2">
    <location>
        <begin position="86"/>
        <end position="137"/>
    </location>
</feature>
<protein>
    <recommendedName>
        <fullName evidence="4">RCC1-like domain-containing protein</fullName>
    </recommendedName>
</protein>
<dbReference type="InterPro" id="IPR009091">
    <property type="entry name" value="RCC1/BLIP-II"/>
</dbReference>
<feature type="repeat" description="RCC1" evidence="2">
    <location>
        <begin position="381"/>
        <end position="432"/>
    </location>
</feature>
<evidence type="ECO:0000259" key="4">
    <source>
        <dbReference type="Pfam" id="PF25390"/>
    </source>
</evidence>
<dbReference type="PROSITE" id="PS00626">
    <property type="entry name" value="RCC1_2"/>
    <property type="match status" value="2"/>
</dbReference>
<reference evidence="5 6" key="1">
    <citation type="journal article" date="2024" name="Nat. Commun.">
        <title>Phylogenomics reveals the evolutionary origins of lichenization in chlorophyte algae.</title>
        <authorList>
            <person name="Puginier C."/>
            <person name="Libourel C."/>
            <person name="Otte J."/>
            <person name="Skaloud P."/>
            <person name="Haon M."/>
            <person name="Grisel S."/>
            <person name="Petersen M."/>
            <person name="Berrin J.G."/>
            <person name="Delaux P.M."/>
            <person name="Dal Grande F."/>
            <person name="Keller J."/>
        </authorList>
    </citation>
    <scope>NUCLEOTIDE SEQUENCE [LARGE SCALE GENOMIC DNA]</scope>
    <source>
        <strain evidence="5 6">SAG 216-7</strain>
    </source>
</reference>
<dbReference type="InterPro" id="IPR000408">
    <property type="entry name" value="Reg_chr_condens"/>
</dbReference>
<dbReference type="InterPro" id="IPR051210">
    <property type="entry name" value="Ub_ligase/GEF_domain"/>
</dbReference>
<name>A0ABR2YEU7_9CHLO</name>
<feature type="domain" description="RCC1-like" evidence="4">
    <location>
        <begin position="216"/>
        <end position="411"/>
    </location>
</feature>
<feature type="domain" description="RCC1-like" evidence="4">
    <location>
        <begin position="13"/>
        <end position="215"/>
    </location>
</feature>
<feature type="repeat" description="RCC1" evidence="2">
    <location>
        <begin position="190"/>
        <end position="216"/>
    </location>
</feature>
<feature type="repeat" description="RCC1" evidence="2">
    <location>
        <begin position="138"/>
        <end position="189"/>
    </location>
</feature>
<feature type="repeat" description="RCC1" evidence="2">
    <location>
        <begin position="33"/>
        <end position="84"/>
    </location>
</feature>
<dbReference type="Pfam" id="PF25390">
    <property type="entry name" value="WD40_RLD"/>
    <property type="match status" value="2"/>
</dbReference>
<proteinExistence type="predicted"/>
<keyword evidence="6" id="KW-1185">Reference proteome</keyword>
<dbReference type="Gene3D" id="2.130.10.30">
    <property type="entry name" value="Regulator of chromosome condensation 1/beta-lactamase-inhibitor protein II"/>
    <property type="match status" value="2"/>
</dbReference>
<keyword evidence="1" id="KW-0677">Repeat</keyword>
<organism evidence="5 6">
    <name type="scientific">Coccomyxa subellipsoidea</name>
    <dbReference type="NCBI Taxonomy" id="248742"/>
    <lineage>
        <taxon>Eukaryota</taxon>
        <taxon>Viridiplantae</taxon>
        <taxon>Chlorophyta</taxon>
        <taxon>core chlorophytes</taxon>
        <taxon>Trebouxiophyceae</taxon>
        <taxon>Trebouxiophyceae incertae sedis</taxon>
        <taxon>Coccomyxaceae</taxon>
        <taxon>Coccomyxa</taxon>
    </lineage>
</organism>
<feature type="repeat" description="RCC1" evidence="2">
    <location>
        <begin position="277"/>
        <end position="328"/>
    </location>
</feature>
<gene>
    <name evidence="5" type="ORF">WJX75_009396</name>
</gene>
<evidence type="ECO:0000256" key="3">
    <source>
        <dbReference type="SAM" id="MobiDB-lite"/>
    </source>
</evidence>
<dbReference type="PRINTS" id="PR00633">
    <property type="entry name" value="RCCNDNSATION"/>
</dbReference>
<evidence type="ECO:0000256" key="1">
    <source>
        <dbReference type="ARBA" id="ARBA00022737"/>
    </source>
</evidence>
<comment type="caution">
    <text evidence="5">The sequence shown here is derived from an EMBL/GenBank/DDBJ whole genome shotgun (WGS) entry which is preliminary data.</text>
</comment>
<dbReference type="PROSITE" id="PS50012">
    <property type="entry name" value="RCC1_3"/>
    <property type="match status" value="8"/>
</dbReference>
<dbReference type="SUPFAM" id="SSF50985">
    <property type="entry name" value="RCC1/BLIP-II"/>
    <property type="match status" value="2"/>
</dbReference>
<feature type="region of interest" description="Disordered" evidence="3">
    <location>
        <begin position="446"/>
        <end position="469"/>
    </location>
</feature>